<organism evidence="2 3">
    <name type="scientific">Lyophyllum shimeji</name>
    <name type="common">Hon-shimeji</name>
    <name type="synonym">Tricholoma shimeji</name>
    <dbReference type="NCBI Taxonomy" id="47721"/>
    <lineage>
        <taxon>Eukaryota</taxon>
        <taxon>Fungi</taxon>
        <taxon>Dikarya</taxon>
        <taxon>Basidiomycota</taxon>
        <taxon>Agaricomycotina</taxon>
        <taxon>Agaricomycetes</taxon>
        <taxon>Agaricomycetidae</taxon>
        <taxon>Agaricales</taxon>
        <taxon>Tricholomatineae</taxon>
        <taxon>Lyophyllaceae</taxon>
        <taxon>Lyophyllum</taxon>
    </lineage>
</organism>
<comment type="caution">
    <text evidence="2">The sequence shown here is derived from an EMBL/GenBank/DDBJ whole genome shotgun (WGS) entry which is preliminary data.</text>
</comment>
<evidence type="ECO:0000313" key="3">
    <source>
        <dbReference type="Proteomes" id="UP001063166"/>
    </source>
</evidence>
<dbReference type="AlphaFoldDB" id="A0A9P3PLW8"/>
<evidence type="ECO:0000313" key="2">
    <source>
        <dbReference type="EMBL" id="GLB37697.1"/>
    </source>
</evidence>
<gene>
    <name evidence="2" type="ORF">LshimejAT787_0407480</name>
</gene>
<feature type="region of interest" description="Disordered" evidence="1">
    <location>
        <begin position="185"/>
        <end position="232"/>
    </location>
</feature>
<dbReference type="EMBL" id="BRPK01000004">
    <property type="protein sequence ID" value="GLB37697.1"/>
    <property type="molecule type" value="Genomic_DNA"/>
</dbReference>
<reference evidence="2" key="1">
    <citation type="submission" date="2022-07" db="EMBL/GenBank/DDBJ databases">
        <title>The genome of Lyophyllum shimeji provides insight into the initial evolution of ectomycorrhizal fungal genome.</title>
        <authorList>
            <person name="Kobayashi Y."/>
            <person name="Shibata T."/>
            <person name="Hirakawa H."/>
            <person name="Shigenobu S."/>
            <person name="Nishiyama T."/>
            <person name="Yamada A."/>
            <person name="Hasebe M."/>
            <person name="Kawaguchi M."/>
        </authorList>
    </citation>
    <scope>NUCLEOTIDE SEQUENCE</scope>
    <source>
        <strain evidence="2">AT787</strain>
    </source>
</reference>
<feature type="compositionally biased region" description="Polar residues" evidence="1">
    <location>
        <begin position="188"/>
        <end position="211"/>
    </location>
</feature>
<protein>
    <recommendedName>
        <fullName evidence="4">C2H2-type domain-containing protein</fullName>
    </recommendedName>
</protein>
<evidence type="ECO:0000256" key="1">
    <source>
        <dbReference type="SAM" id="MobiDB-lite"/>
    </source>
</evidence>
<dbReference type="Proteomes" id="UP001063166">
    <property type="component" value="Unassembled WGS sequence"/>
</dbReference>
<keyword evidence="3" id="KW-1185">Reference proteome</keyword>
<evidence type="ECO:0008006" key="4">
    <source>
        <dbReference type="Google" id="ProtNLM"/>
    </source>
</evidence>
<proteinExistence type="predicted"/>
<accession>A0A9P3PLW8</accession>
<name>A0A9P3PLW8_LYOSH</name>
<sequence>MQVSTVTISSESIVELAQATIVPFVIRCEWGSGRDVCNVVVACSEALKKHYHWHLRDLKSKKQKFAQTHCQLPRCSAPLQSSFEALRHHLEASHLSRTAVLCPIAGCCSGGVLRTSTISKHFLDEHAHLEGTTVRLPSALLKPSWRPFYPSEAVKPPPPLPPDPSPGCVLVTAVPALTRGCRKLLTSPPDSSQLSTSITAVASPRRQSQRQIPKRDKAEDDEDELPIPDFAPLPVYRGSTSYDPQEFVVWRRPTVFEMDVARPQRMLEGPFKEAPRSIFYDVLAKQVEEMKSKGILG</sequence>
<dbReference type="OrthoDB" id="2576496at2759"/>